<evidence type="ECO:0000256" key="1">
    <source>
        <dbReference type="SAM" id="MobiDB-lite"/>
    </source>
</evidence>
<organism evidence="2">
    <name type="scientific">Oryza punctata</name>
    <name type="common">Red rice</name>
    <dbReference type="NCBI Taxonomy" id="4537"/>
    <lineage>
        <taxon>Eukaryota</taxon>
        <taxon>Viridiplantae</taxon>
        <taxon>Streptophyta</taxon>
        <taxon>Embryophyta</taxon>
        <taxon>Tracheophyta</taxon>
        <taxon>Spermatophyta</taxon>
        <taxon>Magnoliopsida</taxon>
        <taxon>Liliopsida</taxon>
        <taxon>Poales</taxon>
        <taxon>Poaceae</taxon>
        <taxon>BOP clade</taxon>
        <taxon>Oryzoideae</taxon>
        <taxon>Oryzeae</taxon>
        <taxon>Oryzinae</taxon>
        <taxon>Oryza</taxon>
    </lineage>
</organism>
<accession>A0A0E0KMJ0</accession>
<dbReference type="Proteomes" id="UP000026962">
    <property type="component" value="Chromosome 4"/>
</dbReference>
<dbReference type="HOGENOM" id="CLU_176559_0_0_1"/>
<evidence type="ECO:0000313" key="2">
    <source>
        <dbReference type="EnsemblPlants" id="OPUNC04G01790.1"/>
    </source>
</evidence>
<dbReference type="AlphaFoldDB" id="A0A0E0KMJ0"/>
<sequence>MSRRSTLLQMLLDEESSSDVHDQFDDDEVPKHGGSILGHAYSKIQDKEVHNQLGEDLIEHPWHHHAD</sequence>
<reference evidence="2" key="2">
    <citation type="submission" date="2018-05" db="EMBL/GenBank/DDBJ databases">
        <title>OpunRS2 (Oryza punctata Reference Sequence Version 2).</title>
        <authorList>
            <person name="Zhang J."/>
            <person name="Kudrna D."/>
            <person name="Lee S."/>
            <person name="Talag J."/>
            <person name="Welchert J."/>
            <person name="Wing R.A."/>
        </authorList>
    </citation>
    <scope>NUCLEOTIDE SEQUENCE [LARGE SCALE GENOMIC DNA]</scope>
</reference>
<dbReference type="EnsemblPlants" id="OPUNC04G01790.1">
    <property type="protein sequence ID" value="OPUNC04G01790.1"/>
    <property type="gene ID" value="OPUNC04G01790"/>
</dbReference>
<dbReference type="Gramene" id="OPUNC04G01790.1">
    <property type="protein sequence ID" value="OPUNC04G01790.1"/>
    <property type="gene ID" value="OPUNC04G01790"/>
</dbReference>
<evidence type="ECO:0000313" key="3">
    <source>
        <dbReference type="Proteomes" id="UP000026962"/>
    </source>
</evidence>
<feature type="region of interest" description="Disordered" evidence="1">
    <location>
        <begin position="13"/>
        <end position="36"/>
    </location>
</feature>
<name>A0A0E0KMJ0_ORYPU</name>
<reference evidence="2" key="1">
    <citation type="submission" date="2015-04" db="UniProtKB">
        <authorList>
            <consortium name="EnsemblPlants"/>
        </authorList>
    </citation>
    <scope>IDENTIFICATION</scope>
</reference>
<keyword evidence="3" id="KW-1185">Reference proteome</keyword>
<proteinExistence type="predicted"/>
<protein>
    <submittedName>
        <fullName evidence="2">Uncharacterized protein</fullName>
    </submittedName>
</protein>